<gene>
    <name evidence="1" type="ORF">XVE_2186</name>
</gene>
<proteinExistence type="predicted"/>
<name>F0BDH0_9XANT</name>
<sequence length="50" mass="5031">GALRTGVCEWHMPIPSTGSARLSAAAERLICGLAARSLPAITGHAASTSL</sequence>
<evidence type="ECO:0000313" key="1">
    <source>
        <dbReference type="EMBL" id="EGD09473.1"/>
    </source>
</evidence>
<dbReference type="AlphaFoldDB" id="F0BDH0"/>
<organism evidence="1 2">
    <name type="scientific">Xanthomonas vesicatoria ATCC 35937</name>
    <dbReference type="NCBI Taxonomy" id="925775"/>
    <lineage>
        <taxon>Bacteria</taxon>
        <taxon>Pseudomonadati</taxon>
        <taxon>Pseudomonadota</taxon>
        <taxon>Gammaproteobacteria</taxon>
        <taxon>Lysobacterales</taxon>
        <taxon>Lysobacteraceae</taxon>
        <taxon>Xanthomonas</taxon>
    </lineage>
</organism>
<protein>
    <submittedName>
        <fullName evidence="1">Uncharacterized protein</fullName>
    </submittedName>
</protein>
<dbReference type="EMBL" id="AEQV01000067">
    <property type="protein sequence ID" value="EGD09473.1"/>
    <property type="molecule type" value="Genomic_DNA"/>
</dbReference>
<feature type="non-terminal residue" evidence="1">
    <location>
        <position position="1"/>
    </location>
</feature>
<accession>F0BDH0</accession>
<evidence type="ECO:0000313" key="2">
    <source>
        <dbReference type="Proteomes" id="UP000003299"/>
    </source>
</evidence>
<dbReference type="Proteomes" id="UP000003299">
    <property type="component" value="Unassembled WGS sequence"/>
</dbReference>
<reference evidence="1 2" key="1">
    <citation type="journal article" date="2011" name="BMC Genomics">
        <title>Comparative genomics reveals diversity among xanthomonads infecting tomato and pepper.</title>
        <authorList>
            <person name="Potnis N."/>
            <person name="Krasileva K."/>
            <person name="Chow V."/>
            <person name="Almeida N.F."/>
            <person name="Patil P.B."/>
            <person name="Ryan R.P."/>
            <person name="Sharlach M."/>
            <person name="Behlau F."/>
            <person name="Dow J.M."/>
            <person name="Momol M.T."/>
            <person name="White F.F."/>
            <person name="Preston J.F."/>
            <person name="Vinatzer B.A."/>
            <person name="Koebnik R."/>
            <person name="Setubal J.C."/>
            <person name="Norman D.J."/>
            <person name="Staskawicz B.J."/>
            <person name="Jones J.B."/>
        </authorList>
    </citation>
    <scope>NUCLEOTIDE SEQUENCE [LARGE SCALE GENOMIC DNA]</scope>
    <source>
        <strain evidence="1 2">ATCC 35937</strain>
    </source>
</reference>
<comment type="caution">
    <text evidence="1">The sequence shown here is derived from an EMBL/GenBank/DDBJ whole genome shotgun (WGS) entry which is preliminary data.</text>
</comment>